<name>A0AA88E4E0_FICCA</name>
<evidence type="ECO:0000256" key="1">
    <source>
        <dbReference type="SAM" id="MobiDB-lite"/>
    </source>
</evidence>
<proteinExistence type="predicted"/>
<organism evidence="2 3">
    <name type="scientific">Ficus carica</name>
    <name type="common">Common fig</name>
    <dbReference type="NCBI Taxonomy" id="3494"/>
    <lineage>
        <taxon>Eukaryota</taxon>
        <taxon>Viridiplantae</taxon>
        <taxon>Streptophyta</taxon>
        <taxon>Embryophyta</taxon>
        <taxon>Tracheophyta</taxon>
        <taxon>Spermatophyta</taxon>
        <taxon>Magnoliopsida</taxon>
        <taxon>eudicotyledons</taxon>
        <taxon>Gunneridae</taxon>
        <taxon>Pentapetalae</taxon>
        <taxon>rosids</taxon>
        <taxon>fabids</taxon>
        <taxon>Rosales</taxon>
        <taxon>Moraceae</taxon>
        <taxon>Ficeae</taxon>
        <taxon>Ficus</taxon>
    </lineage>
</organism>
<dbReference type="EMBL" id="BTGU01000291">
    <property type="protein sequence ID" value="GMN66145.1"/>
    <property type="molecule type" value="Genomic_DNA"/>
</dbReference>
<sequence length="293" mass="33545">MAARHVVLAERKLTTYVYAVDKYSNGLRKAGRYRVGIREDSCLPVSQFETMDDDRDAALVFYGMQPLLFDGTQRSVSLVGWLYDMESIFRICHIEAHLQVLLATRCLAVEARVWWMTIEEPAMQGGTWVDFRTLISVCYGLLPNEDVNMPARDPEIYNDMYLARFLSYVADWSAYPNESMGHYCRRPFVLEPLVGMTLEGMIEAIMEAEIIVHGMQAAAPEEDQVIPVYDAGIAESDDEEEDEEDQEQWEEQEGAIEEDLDDLEEPEEDPEEILFDHADWDTNSDISSDRSIA</sequence>
<evidence type="ECO:0000313" key="3">
    <source>
        <dbReference type="Proteomes" id="UP001187192"/>
    </source>
</evidence>
<dbReference type="AlphaFoldDB" id="A0AA88E4E0"/>
<feature type="compositionally biased region" description="Polar residues" evidence="1">
    <location>
        <begin position="281"/>
        <end position="293"/>
    </location>
</feature>
<keyword evidence="3" id="KW-1185">Reference proteome</keyword>
<protein>
    <submittedName>
        <fullName evidence="2">Uncharacterized protein</fullName>
    </submittedName>
</protein>
<evidence type="ECO:0000313" key="2">
    <source>
        <dbReference type="EMBL" id="GMN66145.1"/>
    </source>
</evidence>
<comment type="caution">
    <text evidence="2">The sequence shown here is derived from an EMBL/GenBank/DDBJ whole genome shotgun (WGS) entry which is preliminary data.</text>
</comment>
<feature type="region of interest" description="Disordered" evidence="1">
    <location>
        <begin position="235"/>
        <end position="293"/>
    </location>
</feature>
<gene>
    <name evidence="2" type="ORF">TIFTF001_035213</name>
</gene>
<dbReference type="Proteomes" id="UP001187192">
    <property type="component" value="Unassembled WGS sequence"/>
</dbReference>
<accession>A0AA88E4E0</accession>
<reference evidence="2" key="1">
    <citation type="submission" date="2023-07" db="EMBL/GenBank/DDBJ databases">
        <title>draft genome sequence of fig (Ficus carica).</title>
        <authorList>
            <person name="Takahashi T."/>
            <person name="Nishimura K."/>
        </authorList>
    </citation>
    <scope>NUCLEOTIDE SEQUENCE</scope>
</reference>
<feature type="compositionally biased region" description="Acidic residues" evidence="1">
    <location>
        <begin position="235"/>
        <end position="273"/>
    </location>
</feature>